<reference evidence="2" key="1">
    <citation type="journal article" date="2018" name="Front. Microbiol.">
        <title>Dissemination of KPC-2-Encoding IncX6 Plasmids Among Multiple Enterobacteriaceae Species in a Single Chinese Hospital.</title>
        <authorList>
            <person name="Li B."/>
            <person name="Feng J."/>
            <person name="Zhan Z."/>
            <person name="Yin Z."/>
            <person name="Jiang Q."/>
            <person name="Wei P."/>
            <person name="Chen X."/>
            <person name="Gao B."/>
            <person name="Hou J."/>
            <person name="Mao P."/>
            <person name="Wu W."/>
            <person name="Chen W."/>
            <person name="Tong Y."/>
            <person name="Wang J."/>
            <person name="Li B."/>
            <person name="Zhou D."/>
        </authorList>
    </citation>
    <scope>NUCLEOTIDE SEQUENCE</scope>
    <source>
        <strain evidence="2">E20</strain>
        <plasmid evidence="2">pE20-FIIA</plasmid>
    </source>
</reference>
<evidence type="ECO:0000313" key="2">
    <source>
        <dbReference type="EMBL" id="AVX35042.1"/>
    </source>
</evidence>
<evidence type="ECO:0000256" key="1">
    <source>
        <dbReference type="SAM" id="MobiDB-lite"/>
    </source>
</evidence>
<feature type="compositionally biased region" description="Basic and acidic residues" evidence="1">
    <location>
        <begin position="10"/>
        <end position="25"/>
    </location>
</feature>
<protein>
    <submittedName>
        <fullName evidence="2">Uncharacterized protein</fullName>
    </submittedName>
</protein>
<proteinExistence type="predicted"/>
<dbReference type="EMBL" id="MG288681">
    <property type="protein sequence ID" value="AVX35042.1"/>
    <property type="molecule type" value="Genomic_DNA"/>
</dbReference>
<dbReference type="AlphaFoldDB" id="A0A2R4NFX8"/>
<feature type="region of interest" description="Disordered" evidence="1">
    <location>
        <begin position="1"/>
        <end position="27"/>
    </location>
</feature>
<accession>A0A2R4NFX8</accession>
<geneLocation type="plasmid" evidence="2">
    <name>pE20-FIIA</name>
</geneLocation>
<keyword evidence="2" id="KW-0614">Plasmid</keyword>
<organism evidence="2">
    <name type="scientific">Klebsiella aerogenes</name>
    <name type="common">Enterobacter aerogenes</name>
    <dbReference type="NCBI Taxonomy" id="548"/>
    <lineage>
        <taxon>Bacteria</taxon>
        <taxon>Pseudomonadati</taxon>
        <taxon>Pseudomonadota</taxon>
        <taxon>Gammaproteobacteria</taxon>
        <taxon>Enterobacterales</taxon>
        <taxon>Enterobacteriaceae</taxon>
        <taxon>Klebsiella/Raoultella group</taxon>
        <taxon>Klebsiella</taxon>
    </lineage>
</organism>
<sequence length="324" mass="37429">MYEYCSNASTHEKVHGMSEKEHDMTNDGGESVTYTLRNIPADIDRVITDLATHARKPKATFLREFLEDSFRDVIDGFALKNPLIASLDDELASYLGAEVMEKRYQSHYITRWNQEYQKLLGISTEEELRRVVLTNTPFLHARADQVLKGWKKIPRGISLTFSLFAEIAGRDRETIDSAWNRIFYSQLREKKHRFYRDIDVIRALKKQHAVCGYSWTRDDITVRIYRPDDYGYGAWRVLLVLDESVITQTWNIPFPELDGRRFTTDPGYDALISTAPDSWDKAFRFVDGICELHLYSNGVEEDQNPTPLPAVAEALIEAVVHDLL</sequence>
<name>A0A2R4NFX8_KLEAE</name>